<gene>
    <name evidence="3" type="primary">ydfG</name>
    <name evidence="4" type="ORF">AA984_24745</name>
    <name evidence="3" type="ORF">BFO01nite_54460</name>
    <name evidence="2" type="ORF">BP422_00240</name>
</gene>
<dbReference type="GO" id="GO:0051920">
    <property type="term" value="F:peroxiredoxin activity"/>
    <property type="evidence" value="ECO:0007669"/>
    <property type="project" value="InterPro"/>
</dbReference>
<dbReference type="InterPro" id="IPR003779">
    <property type="entry name" value="CMD-like"/>
</dbReference>
<evidence type="ECO:0000259" key="1">
    <source>
        <dbReference type="Pfam" id="PF02627"/>
    </source>
</evidence>
<dbReference type="RefSeq" id="WP_047073698.1">
    <property type="nucleotide sequence ID" value="NZ_BJOL01000044.1"/>
</dbReference>
<proteinExistence type="predicted"/>
<dbReference type="GeneID" id="87588256"/>
<keyword evidence="7" id="KW-1185">Reference proteome</keyword>
<dbReference type="KEGG" id="bfm:BP422_00240"/>
<reference evidence="2 6" key="2">
    <citation type="submission" date="2016-11" db="EMBL/GenBank/DDBJ databases">
        <authorList>
            <person name="Jaros S."/>
            <person name="Januszkiewicz K."/>
            <person name="Wedrychowicz H."/>
        </authorList>
    </citation>
    <scope>NUCLEOTIDE SEQUENCE [LARGE SCALE GENOMIC DNA]</scope>
    <source>
        <strain evidence="2 6">NF2</strain>
    </source>
</reference>
<evidence type="ECO:0000313" key="6">
    <source>
        <dbReference type="Proteomes" id="UP000197781"/>
    </source>
</evidence>
<reference evidence="4 5" key="1">
    <citation type="submission" date="2015-05" db="EMBL/GenBank/DDBJ databases">
        <title>Genome sequencing project for genomic taxonomy and phylogenomics of Bacillus-like bacteria.</title>
        <authorList>
            <person name="Liu B."/>
            <person name="Wang J."/>
            <person name="Zhu Y."/>
            <person name="Liu G."/>
            <person name="Chen Q."/>
            <person name="Chen Z."/>
            <person name="Lan J."/>
            <person name="Che J."/>
            <person name="Ge C."/>
            <person name="Shi H."/>
            <person name="Pan Z."/>
            <person name="Liu X."/>
        </authorList>
    </citation>
    <scope>NUCLEOTIDE SEQUENCE [LARGE SCALE GENOMIC DNA]</scope>
    <source>
        <strain evidence="4 5">DSM 9885</strain>
    </source>
</reference>
<dbReference type="Gene3D" id="1.20.1290.10">
    <property type="entry name" value="AhpD-like"/>
    <property type="match status" value="1"/>
</dbReference>
<evidence type="ECO:0000313" key="5">
    <source>
        <dbReference type="Proteomes" id="UP000035218"/>
    </source>
</evidence>
<organism evidence="2 6">
    <name type="scientific">Brevibacillus formosus</name>
    <dbReference type="NCBI Taxonomy" id="54913"/>
    <lineage>
        <taxon>Bacteria</taxon>
        <taxon>Bacillati</taxon>
        <taxon>Bacillota</taxon>
        <taxon>Bacilli</taxon>
        <taxon>Bacillales</taxon>
        <taxon>Paenibacillaceae</taxon>
        <taxon>Brevibacillus</taxon>
    </lineage>
</organism>
<dbReference type="InterPro" id="IPR029032">
    <property type="entry name" value="AhpD-like"/>
</dbReference>
<dbReference type="NCBIfam" id="TIGR00778">
    <property type="entry name" value="ahpD_dom"/>
    <property type="match status" value="1"/>
</dbReference>
<evidence type="ECO:0000313" key="2">
    <source>
        <dbReference type="EMBL" id="ASJ52115.1"/>
    </source>
</evidence>
<dbReference type="Proteomes" id="UP000197781">
    <property type="component" value="Chromosome"/>
</dbReference>
<dbReference type="Proteomes" id="UP000035218">
    <property type="component" value="Unassembled WGS sequence"/>
</dbReference>
<evidence type="ECO:0000313" key="7">
    <source>
        <dbReference type="Proteomes" id="UP000319498"/>
    </source>
</evidence>
<reference evidence="3 7" key="3">
    <citation type="submission" date="2019-06" db="EMBL/GenBank/DDBJ databases">
        <title>Whole genome shotgun sequence of Brevibacillus formosus NBRC 15716.</title>
        <authorList>
            <person name="Hosoyama A."/>
            <person name="Uohara A."/>
            <person name="Ohji S."/>
            <person name="Ichikawa N."/>
        </authorList>
    </citation>
    <scope>NUCLEOTIDE SEQUENCE [LARGE SCALE GENOMIC DNA]</scope>
    <source>
        <strain evidence="3 7">NBRC 15716</strain>
    </source>
</reference>
<evidence type="ECO:0000313" key="3">
    <source>
        <dbReference type="EMBL" id="GED61314.1"/>
    </source>
</evidence>
<dbReference type="PANTHER" id="PTHR34846">
    <property type="entry name" value="4-CARBOXYMUCONOLACTONE DECARBOXYLASE FAMILY PROTEIN (AFU_ORTHOLOGUE AFUA_6G11590)"/>
    <property type="match status" value="1"/>
</dbReference>
<dbReference type="OrthoDB" id="9801997at2"/>
<sequence length="148" mass="16768">MKARLNHHAVNPEAYQTMLKLEKFVNESGLDKKLIELIKIRASQINGCAFCLDMHTQDARKLGETEQRIYLLSVWRESAVYTEAERAVLALTEAVTVITANGVPEELYQQVREHFDENQYVALIMAINTINSWNRLAISAGMSAPFSL</sequence>
<dbReference type="SUPFAM" id="SSF69118">
    <property type="entry name" value="AhpD-like"/>
    <property type="match status" value="1"/>
</dbReference>
<evidence type="ECO:0000313" key="4">
    <source>
        <dbReference type="EMBL" id="KLH96712.1"/>
    </source>
</evidence>
<accession>A0A0H0SGL3</accession>
<dbReference type="Proteomes" id="UP000319498">
    <property type="component" value="Unassembled WGS sequence"/>
</dbReference>
<dbReference type="EMBL" id="BJOL01000044">
    <property type="protein sequence ID" value="GED61314.1"/>
    <property type="molecule type" value="Genomic_DNA"/>
</dbReference>
<dbReference type="InterPro" id="IPR004675">
    <property type="entry name" value="AhpD_core"/>
</dbReference>
<protein>
    <recommendedName>
        <fullName evidence="1">Carboxymuconolactone decarboxylase-like domain-containing protein</fullName>
    </recommendedName>
</protein>
<dbReference type="Pfam" id="PF02627">
    <property type="entry name" value="CMD"/>
    <property type="match status" value="1"/>
</dbReference>
<dbReference type="AlphaFoldDB" id="A0A0H0SGL3"/>
<dbReference type="EMBL" id="CP018145">
    <property type="protein sequence ID" value="ASJ52115.1"/>
    <property type="molecule type" value="Genomic_DNA"/>
</dbReference>
<feature type="domain" description="Carboxymuconolactone decarboxylase-like" evidence="1">
    <location>
        <begin position="12"/>
        <end position="93"/>
    </location>
</feature>
<name>A0A0H0SGL3_9BACL</name>
<dbReference type="EMBL" id="LDCN01000009">
    <property type="protein sequence ID" value="KLH96712.1"/>
    <property type="molecule type" value="Genomic_DNA"/>
</dbReference>
<dbReference type="PANTHER" id="PTHR34846:SF10">
    <property type="entry name" value="CYTOPLASMIC PROTEIN"/>
    <property type="match status" value="1"/>
</dbReference>